<organism evidence="2 3">
    <name type="scientific">Laodelphax striatellus</name>
    <name type="common">Small brown planthopper</name>
    <name type="synonym">Delphax striatella</name>
    <dbReference type="NCBI Taxonomy" id="195883"/>
    <lineage>
        <taxon>Eukaryota</taxon>
        <taxon>Metazoa</taxon>
        <taxon>Ecdysozoa</taxon>
        <taxon>Arthropoda</taxon>
        <taxon>Hexapoda</taxon>
        <taxon>Insecta</taxon>
        <taxon>Pterygota</taxon>
        <taxon>Neoptera</taxon>
        <taxon>Paraneoptera</taxon>
        <taxon>Hemiptera</taxon>
        <taxon>Auchenorrhyncha</taxon>
        <taxon>Fulgoroidea</taxon>
        <taxon>Delphacidae</taxon>
        <taxon>Criomorphinae</taxon>
        <taxon>Laodelphax</taxon>
    </lineage>
</organism>
<dbReference type="EMBL" id="QKKF02023479">
    <property type="protein sequence ID" value="RZF37684.1"/>
    <property type="molecule type" value="Genomic_DNA"/>
</dbReference>
<dbReference type="AlphaFoldDB" id="A0A482WVX2"/>
<name>A0A482WVX2_LAOST</name>
<evidence type="ECO:0000313" key="2">
    <source>
        <dbReference type="EMBL" id="RZF37684.1"/>
    </source>
</evidence>
<sequence length="105" mass="11756">MCYACRLTARSRLNSTATTPQTPANHPTPRSTPIGPQAPPPHPTPPSHSEIPLPSNRRQPTDYTRAPLYRFTHSAQRPPHTPPHTTLSTLYTTLLSIHYEYIIPI</sequence>
<evidence type="ECO:0000313" key="3">
    <source>
        <dbReference type="Proteomes" id="UP000291343"/>
    </source>
</evidence>
<feature type="compositionally biased region" description="Polar residues" evidence="1">
    <location>
        <begin position="11"/>
        <end position="31"/>
    </location>
</feature>
<comment type="caution">
    <text evidence="2">The sequence shown here is derived from an EMBL/GenBank/DDBJ whole genome shotgun (WGS) entry which is preliminary data.</text>
</comment>
<protein>
    <submittedName>
        <fullName evidence="2">Uncharacterized protein</fullName>
    </submittedName>
</protein>
<proteinExistence type="predicted"/>
<dbReference type="Proteomes" id="UP000291343">
    <property type="component" value="Unassembled WGS sequence"/>
</dbReference>
<accession>A0A482WVX2</accession>
<feature type="region of interest" description="Disordered" evidence="1">
    <location>
        <begin position="11"/>
        <end position="85"/>
    </location>
</feature>
<gene>
    <name evidence="2" type="ORF">LSTR_LSTR003095</name>
</gene>
<dbReference type="InParanoid" id="A0A482WVX2"/>
<feature type="compositionally biased region" description="Pro residues" evidence="1">
    <location>
        <begin position="36"/>
        <end position="46"/>
    </location>
</feature>
<evidence type="ECO:0000256" key="1">
    <source>
        <dbReference type="SAM" id="MobiDB-lite"/>
    </source>
</evidence>
<reference evidence="2 3" key="1">
    <citation type="journal article" date="2017" name="Gigascience">
        <title>Genome sequence of the small brown planthopper, Laodelphax striatellus.</title>
        <authorList>
            <person name="Zhu J."/>
            <person name="Jiang F."/>
            <person name="Wang X."/>
            <person name="Yang P."/>
            <person name="Bao Y."/>
            <person name="Zhao W."/>
            <person name="Wang W."/>
            <person name="Lu H."/>
            <person name="Wang Q."/>
            <person name="Cui N."/>
            <person name="Li J."/>
            <person name="Chen X."/>
            <person name="Luo L."/>
            <person name="Yu J."/>
            <person name="Kang L."/>
            <person name="Cui F."/>
        </authorList>
    </citation>
    <scope>NUCLEOTIDE SEQUENCE [LARGE SCALE GENOMIC DNA]</scope>
    <source>
        <strain evidence="2">Lst14</strain>
    </source>
</reference>
<keyword evidence="3" id="KW-1185">Reference proteome</keyword>